<dbReference type="InterPro" id="IPR037185">
    <property type="entry name" value="EmrE-like"/>
</dbReference>
<evidence type="ECO:0000256" key="1">
    <source>
        <dbReference type="ARBA" id="ARBA00004141"/>
    </source>
</evidence>
<evidence type="ECO:0008006" key="10">
    <source>
        <dbReference type="Google" id="ProtNLM"/>
    </source>
</evidence>
<dbReference type="NCBIfam" id="TIGR00756">
    <property type="entry name" value="PPR"/>
    <property type="match status" value="2"/>
</dbReference>
<evidence type="ECO:0000256" key="3">
    <source>
        <dbReference type="ARBA" id="ARBA00022737"/>
    </source>
</evidence>
<accession>A0A498ICJ3</accession>
<gene>
    <name evidence="8" type="ORF">DVH24_006933</name>
</gene>
<evidence type="ECO:0000313" key="8">
    <source>
        <dbReference type="EMBL" id="RXH78863.1"/>
    </source>
</evidence>
<dbReference type="AlphaFoldDB" id="A0A498ICJ3"/>
<comment type="caution">
    <text evidence="8">The sequence shown here is derived from an EMBL/GenBank/DDBJ whole genome shotgun (WGS) entry which is preliminary data.</text>
</comment>
<evidence type="ECO:0000256" key="2">
    <source>
        <dbReference type="ARBA" id="ARBA00022692"/>
    </source>
</evidence>
<evidence type="ECO:0000256" key="7">
    <source>
        <dbReference type="SAM" id="Phobius"/>
    </source>
</evidence>
<dbReference type="SUPFAM" id="SSF103481">
    <property type="entry name" value="Multidrug resistance efflux transporter EmrE"/>
    <property type="match status" value="1"/>
</dbReference>
<feature type="transmembrane region" description="Helical" evidence="7">
    <location>
        <begin position="25"/>
        <end position="44"/>
    </location>
</feature>
<dbReference type="STRING" id="3750.A0A498ICJ3"/>
<dbReference type="InterPro" id="IPR011990">
    <property type="entry name" value="TPR-like_helical_dom_sf"/>
</dbReference>
<dbReference type="Pfam" id="PF01535">
    <property type="entry name" value="PPR"/>
    <property type="match status" value="1"/>
</dbReference>
<dbReference type="GO" id="GO:0016020">
    <property type="term" value="C:membrane"/>
    <property type="evidence" value="ECO:0007669"/>
    <property type="project" value="InterPro"/>
</dbReference>
<keyword evidence="4 7" id="KW-1133">Transmembrane helix</keyword>
<keyword evidence="5 7" id="KW-0472">Membrane</keyword>
<evidence type="ECO:0000313" key="9">
    <source>
        <dbReference type="Proteomes" id="UP000290289"/>
    </source>
</evidence>
<dbReference type="Gene3D" id="1.25.40.10">
    <property type="entry name" value="Tetratricopeptide repeat domain"/>
    <property type="match status" value="1"/>
</dbReference>
<keyword evidence="2 7" id="KW-0812">Transmembrane</keyword>
<dbReference type="Pfam" id="PF13041">
    <property type="entry name" value="PPR_2"/>
    <property type="match status" value="1"/>
</dbReference>
<dbReference type="PANTHER" id="PTHR31218">
    <property type="entry name" value="WAT1-RELATED PROTEIN"/>
    <property type="match status" value="1"/>
</dbReference>
<organism evidence="8 9">
    <name type="scientific">Malus domestica</name>
    <name type="common">Apple</name>
    <name type="synonym">Pyrus malus</name>
    <dbReference type="NCBI Taxonomy" id="3750"/>
    <lineage>
        <taxon>Eukaryota</taxon>
        <taxon>Viridiplantae</taxon>
        <taxon>Streptophyta</taxon>
        <taxon>Embryophyta</taxon>
        <taxon>Tracheophyta</taxon>
        <taxon>Spermatophyta</taxon>
        <taxon>Magnoliopsida</taxon>
        <taxon>eudicotyledons</taxon>
        <taxon>Gunneridae</taxon>
        <taxon>Pentapetalae</taxon>
        <taxon>rosids</taxon>
        <taxon>fabids</taxon>
        <taxon>Rosales</taxon>
        <taxon>Rosaceae</taxon>
        <taxon>Amygdaloideae</taxon>
        <taxon>Maleae</taxon>
        <taxon>Malus</taxon>
    </lineage>
</organism>
<dbReference type="PROSITE" id="PS51375">
    <property type="entry name" value="PPR"/>
    <property type="match status" value="2"/>
</dbReference>
<feature type="transmembrane region" description="Helical" evidence="7">
    <location>
        <begin position="246"/>
        <end position="266"/>
    </location>
</feature>
<feature type="transmembrane region" description="Helical" evidence="7">
    <location>
        <begin position="220"/>
        <end position="240"/>
    </location>
</feature>
<evidence type="ECO:0000256" key="6">
    <source>
        <dbReference type="PROSITE-ProRule" id="PRU00708"/>
    </source>
</evidence>
<feature type="repeat" description="PPR" evidence="6">
    <location>
        <begin position="40"/>
        <end position="74"/>
    </location>
</feature>
<feature type="repeat" description="PPR" evidence="6">
    <location>
        <begin position="75"/>
        <end position="109"/>
    </location>
</feature>
<protein>
    <recommendedName>
        <fullName evidence="10">WAT1-related protein</fullName>
    </recommendedName>
</protein>
<comment type="subcellular location">
    <subcellularLocation>
        <location evidence="1">Membrane</location>
        <topology evidence="1">Multi-pass membrane protein</topology>
    </subcellularLocation>
</comment>
<keyword evidence="3" id="KW-0677">Repeat</keyword>
<evidence type="ECO:0000256" key="4">
    <source>
        <dbReference type="ARBA" id="ARBA00022989"/>
    </source>
</evidence>
<name>A0A498ICJ3_MALDO</name>
<dbReference type="GO" id="GO:0022857">
    <property type="term" value="F:transmembrane transporter activity"/>
    <property type="evidence" value="ECO:0007669"/>
    <property type="project" value="InterPro"/>
</dbReference>
<evidence type="ECO:0000256" key="5">
    <source>
        <dbReference type="ARBA" id="ARBA00023136"/>
    </source>
</evidence>
<dbReference type="InterPro" id="IPR030184">
    <property type="entry name" value="WAT1-related"/>
</dbReference>
<keyword evidence="9" id="KW-1185">Reference proteome</keyword>
<dbReference type="EMBL" id="RDQH01000339">
    <property type="protein sequence ID" value="RXH78863.1"/>
    <property type="molecule type" value="Genomic_DNA"/>
</dbReference>
<feature type="transmembrane region" description="Helical" evidence="7">
    <location>
        <begin position="173"/>
        <end position="194"/>
    </location>
</feature>
<dbReference type="Proteomes" id="UP000290289">
    <property type="component" value="Chromosome 13"/>
</dbReference>
<sequence>MKIEVQVFDEMPSSEFSCEERRRDVGSRLICLMVLLSLFIGYSYDPLVSAFWKDGRLDLAIEFLDYMISDDCLPDIVNYNTILAALCKSGKADQALQIFKNFDEVGCPSNVSSYNTMSSTVETEFELCKWYQKCKSGYTMKFEEVVNGKSHEGPMPMLNEVDDSKSHEGPNHFYTAFWMGLFGTIQSAIVTLILEHDLQGFATGLTFSVQTWCVSIRGPLFVAMFTPLCTVITTIVAAVFLHEELYLGSLVGGVAVVIGLYIVLWGKAKDQQKTKQETDPNQSRTVDQILIDDDSTEKTSCKIDLEEPLLKKEKSPFI</sequence>
<dbReference type="InterPro" id="IPR002885">
    <property type="entry name" value="PPR_rpt"/>
</dbReference>
<proteinExistence type="predicted"/>
<reference evidence="8 9" key="1">
    <citation type="submission" date="2018-10" db="EMBL/GenBank/DDBJ databases">
        <title>A high-quality apple genome assembly.</title>
        <authorList>
            <person name="Hu J."/>
        </authorList>
    </citation>
    <scope>NUCLEOTIDE SEQUENCE [LARGE SCALE GENOMIC DNA]</scope>
    <source>
        <strain evidence="9">cv. HFTH1</strain>
        <tissue evidence="8">Young leaf</tissue>
    </source>
</reference>